<keyword evidence="16" id="KW-1185">Reference proteome</keyword>
<dbReference type="PANTHER" id="PTHR12189:SF2">
    <property type="entry name" value="MRNA CAP GUANINE-N7 METHYLTRANSFERASE"/>
    <property type="match status" value="1"/>
</dbReference>
<dbReference type="CDD" id="cd02440">
    <property type="entry name" value="AdoMet_MTases"/>
    <property type="match status" value="1"/>
</dbReference>
<keyword evidence="6" id="KW-0694">RNA-binding</keyword>
<dbReference type="PROSITE" id="PS51562">
    <property type="entry name" value="RNA_CAP0_MT"/>
    <property type="match status" value="1"/>
</dbReference>
<dbReference type="InterPro" id="IPR039753">
    <property type="entry name" value="RG7MT1"/>
</dbReference>
<dbReference type="EMBL" id="ML179085">
    <property type="protein sequence ID" value="THV01741.1"/>
    <property type="molecule type" value="Genomic_DNA"/>
</dbReference>
<evidence type="ECO:0000256" key="7">
    <source>
        <dbReference type="ARBA" id="ARBA00023042"/>
    </source>
</evidence>
<comment type="catalytic activity">
    <reaction evidence="10">
        <text>a 5'-end (5'-triphosphoguanosine)-ribonucleoside in mRNA + S-adenosyl-L-methionine = a 5'-end (N(7)-methyl 5'-triphosphoguanosine)-ribonucleoside in mRNA + S-adenosyl-L-homocysteine</text>
        <dbReference type="Rhea" id="RHEA:67008"/>
        <dbReference type="Rhea" id="RHEA-COMP:17166"/>
        <dbReference type="Rhea" id="RHEA-COMP:17167"/>
        <dbReference type="ChEBI" id="CHEBI:57856"/>
        <dbReference type="ChEBI" id="CHEBI:59789"/>
        <dbReference type="ChEBI" id="CHEBI:156461"/>
        <dbReference type="ChEBI" id="CHEBI:167617"/>
        <dbReference type="EC" id="2.1.1.56"/>
    </reaction>
</comment>
<sequence length="394" mass="44567">MPAFDPVRDAVLNSPTNDTLPPSPSFRRREVSTIPYKPASRISPPSSVLIPMTPEEMKMLKSFRGRGTSRLINRKRARSYDPDDIEQPPSKKLADNSRPDVGVLQRLDSPIIGLKNFNNWVKSVLISSYAHPALLRSRLSRGNRRGKVLDLGCGKGGDLTKWTKAKIMEYVGADIAAVSVDQARSRWEGIRAPRFDASFAALDCYTESLTTAFSPETLSQSFDVVSMQFCMHYAFESESKARCMLGNVSRWLRGGGIFIGTIPNAEQLLDHLNDIPADSQDLSFGNSVYKIRFESRDHRGDFGNKYWFFLQDAVEDVPEYIVLWDTFVKLASEYGLHPVYKEEFHQVFAQNRSHHEFGPLMVRMKVVDSSGESSMDEDQWEAANIYIAFAFQKN</sequence>
<dbReference type="GO" id="GO:0004482">
    <property type="term" value="F:mRNA 5'-cap (guanine-N7-)-methyltransferase activity"/>
    <property type="evidence" value="ECO:0007669"/>
    <property type="project" value="UniProtKB-EC"/>
</dbReference>
<feature type="region of interest" description="Disordered" evidence="12">
    <location>
        <begin position="1"/>
        <end position="49"/>
    </location>
</feature>
<gene>
    <name evidence="15" type="ORF">K435DRAFT_827741</name>
    <name evidence="14" type="ORF">K435DRAFT_828208</name>
</gene>
<reference evidence="14 16" key="1">
    <citation type="journal article" date="2019" name="Nat. Ecol. Evol.">
        <title>Megaphylogeny resolves global patterns of mushroom evolution.</title>
        <authorList>
            <person name="Varga T."/>
            <person name="Krizsan K."/>
            <person name="Foldi C."/>
            <person name="Dima B."/>
            <person name="Sanchez-Garcia M."/>
            <person name="Sanchez-Ramirez S."/>
            <person name="Szollosi G.J."/>
            <person name="Szarkandi J.G."/>
            <person name="Papp V."/>
            <person name="Albert L."/>
            <person name="Andreopoulos W."/>
            <person name="Angelini C."/>
            <person name="Antonin V."/>
            <person name="Barry K.W."/>
            <person name="Bougher N.L."/>
            <person name="Buchanan P."/>
            <person name="Buyck B."/>
            <person name="Bense V."/>
            <person name="Catcheside P."/>
            <person name="Chovatia M."/>
            <person name="Cooper J."/>
            <person name="Damon W."/>
            <person name="Desjardin D."/>
            <person name="Finy P."/>
            <person name="Geml J."/>
            <person name="Haridas S."/>
            <person name="Hughes K."/>
            <person name="Justo A."/>
            <person name="Karasinski D."/>
            <person name="Kautmanova I."/>
            <person name="Kiss B."/>
            <person name="Kocsube S."/>
            <person name="Kotiranta H."/>
            <person name="LaButti K.M."/>
            <person name="Lechner B.E."/>
            <person name="Liimatainen K."/>
            <person name="Lipzen A."/>
            <person name="Lukacs Z."/>
            <person name="Mihaltcheva S."/>
            <person name="Morgado L.N."/>
            <person name="Niskanen T."/>
            <person name="Noordeloos M.E."/>
            <person name="Ohm R.A."/>
            <person name="Ortiz-Santana B."/>
            <person name="Ovrebo C."/>
            <person name="Racz N."/>
            <person name="Riley R."/>
            <person name="Savchenko A."/>
            <person name="Shiryaev A."/>
            <person name="Soop K."/>
            <person name="Spirin V."/>
            <person name="Szebenyi C."/>
            <person name="Tomsovsky M."/>
            <person name="Tulloss R.E."/>
            <person name="Uehling J."/>
            <person name="Grigoriev I.V."/>
            <person name="Vagvolgyi C."/>
            <person name="Papp T."/>
            <person name="Martin F.M."/>
            <person name="Miettinen O."/>
            <person name="Hibbett D.S."/>
            <person name="Nagy L.G."/>
        </authorList>
    </citation>
    <scope>NUCLEOTIDE SEQUENCE [LARGE SCALE GENOMIC DNA]</scope>
    <source>
        <strain evidence="14 16">CBS 962.96</strain>
    </source>
</reference>
<dbReference type="EMBL" id="ML179121">
    <property type="protein sequence ID" value="THU99396.1"/>
    <property type="molecule type" value="Genomic_DNA"/>
</dbReference>
<evidence type="ECO:0000256" key="8">
    <source>
        <dbReference type="ARBA" id="ARBA00032772"/>
    </source>
</evidence>
<keyword evidence="7" id="KW-0507">mRNA processing</keyword>
<dbReference type="PANTHER" id="PTHR12189">
    <property type="entry name" value="MRNA GUANINE-7- METHYLTRANSFERASE"/>
    <property type="match status" value="1"/>
</dbReference>
<keyword evidence="3 14" id="KW-0489">Methyltransferase</keyword>
<feature type="region of interest" description="Disordered" evidence="12">
    <location>
        <begin position="71"/>
        <end position="98"/>
    </location>
</feature>
<keyword evidence="7" id="KW-0506">mRNA capping</keyword>
<evidence type="ECO:0000313" key="15">
    <source>
        <dbReference type="EMBL" id="THV01741.1"/>
    </source>
</evidence>
<dbReference type="OrthoDB" id="10248867at2759"/>
<dbReference type="Pfam" id="PF03291">
    <property type="entry name" value="mRNA_G-N7_MeTrfase"/>
    <property type="match status" value="1"/>
</dbReference>
<evidence type="ECO:0000256" key="4">
    <source>
        <dbReference type="ARBA" id="ARBA00022679"/>
    </source>
</evidence>
<dbReference type="Proteomes" id="UP000297245">
    <property type="component" value="Unassembled WGS sequence"/>
</dbReference>
<dbReference type="SUPFAM" id="SSF53335">
    <property type="entry name" value="S-adenosyl-L-methionine-dependent methyltransferases"/>
    <property type="match status" value="1"/>
</dbReference>
<evidence type="ECO:0000256" key="3">
    <source>
        <dbReference type="ARBA" id="ARBA00022603"/>
    </source>
</evidence>
<keyword evidence="5" id="KW-0949">S-adenosyl-L-methionine</keyword>
<evidence type="ECO:0000256" key="10">
    <source>
        <dbReference type="ARBA" id="ARBA00044712"/>
    </source>
</evidence>
<evidence type="ECO:0000256" key="9">
    <source>
        <dbReference type="ARBA" id="ARBA00033387"/>
    </source>
</evidence>
<dbReference type="EC" id="2.1.1.56" evidence="2"/>
<dbReference type="AlphaFoldDB" id="A0A4S8MAF7"/>
<name>A0A4S8MAF7_DENBC</name>
<dbReference type="GO" id="GO:0003723">
    <property type="term" value="F:RNA binding"/>
    <property type="evidence" value="ECO:0007669"/>
    <property type="project" value="UniProtKB-KW"/>
</dbReference>
<protein>
    <recommendedName>
        <fullName evidence="11">mRNA cap guanine-N(7) methyltransferase</fullName>
        <ecNumber evidence="2">2.1.1.56</ecNumber>
    </recommendedName>
    <alternativeName>
        <fullName evidence="8">mRNA (guanine-N(7))-methyltransferase</fullName>
    </alternativeName>
    <alternativeName>
        <fullName evidence="9">mRNA cap methyltransferase</fullName>
    </alternativeName>
</protein>
<keyword evidence="4 14" id="KW-0808">Transferase</keyword>
<dbReference type="InterPro" id="IPR029063">
    <property type="entry name" value="SAM-dependent_MTases_sf"/>
</dbReference>
<dbReference type="Gene3D" id="3.40.50.150">
    <property type="entry name" value="Vaccinia Virus protein VP39"/>
    <property type="match status" value="1"/>
</dbReference>
<proteinExistence type="predicted"/>
<organism evidence="14 16">
    <name type="scientific">Dendrothele bispora (strain CBS 962.96)</name>
    <dbReference type="NCBI Taxonomy" id="1314807"/>
    <lineage>
        <taxon>Eukaryota</taxon>
        <taxon>Fungi</taxon>
        <taxon>Dikarya</taxon>
        <taxon>Basidiomycota</taxon>
        <taxon>Agaricomycotina</taxon>
        <taxon>Agaricomycetes</taxon>
        <taxon>Agaricomycetidae</taxon>
        <taxon>Agaricales</taxon>
        <taxon>Agaricales incertae sedis</taxon>
        <taxon>Dendrothele</taxon>
    </lineage>
</organism>
<evidence type="ECO:0000256" key="1">
    <source>
        <dbReference type="ARBA" id="ARBA00003378"/>
    </source>
</evidence>
<evidence type="ECO:0000256" key="12">
    <source>
        <dbReference type="SAM" id="MobiDB-lite"/>
    </source>
</evidence>
<accession>A0A4S8MAF7</accession>
<evidence type="ECO:0000313" key="16">
    <source>
        <dbReference type="Proteomes" id="UP000297245"/>
    </source>
</evidence>
<evidence type="ECO:0000256" key="2">
    <source>
        <dbReference type="ARBA" id="ARBA00011926"/>
    </source>
</evidence>
<evidence type="ECO:0000259" key="13">
    <source>
        <dbReference type="PROSITE" id="PS51562"/>
    </source>
</evidence>
<dbReference type="GO" id="GO:0005634">
    <property type="term" value="C:nucleus"/>
    <property type="evidence" value="ECO:0007669"/>
    <property type="project" value="TreeGrafter"/>
</dbReference>
<comment type="function">
    <text evidence="1">Responsible for methylating the 5'-cap structure of mRNAs.</text>
</comment>
<evidence type="ECO:0000256" key="6">
    <source>
        <dbReference type="ARBA" id="ARBA00022884"/>
    </source>
</evidence>
<feature type="domain" description="MRNA cap 0 methyltransferase" evidence="13">
    <location>
        <begin position="109"/>
        <end position="394"/>
    </location>
</feature>
<evidence type="ECO:0000256" key="5">
    <source>
        <dbReference type="ARBA" id="ARBA00022691"/>
    </source>
</evidence>
<dbReference type="InterPro" id="IPR004971">
    <property type="entry name" value="mRNA_G-N7_MeTrfase_dom"/>
</dbReference>
<evidence type="ECO:0000256" key="11">
    <source>
        <dbReference type="ARBA" id="ARBA00049739"/>
    </source>
</evidence>
<evidence type="ECO:0000313" key="14">
    <source>
        <dbReference type="EMBL" id="THU99396.1"/>
    </source>
</evidence>